<accession>A0A0N1HYG5</accession>
<evidence type="ECO:0000256" key="3">
    <source>
        <dbReference type="ARBA" id="ARBA00022729"/>
    </source>
</evidence>
<dbReference type="GO" id="GO:0008250">
    <property type="term" value="C:oligosaccharyltransferase complex"/>
    <property type="evidence" value="ECO:0007669"/>
    <property type="project" value="InterPro"/>
</dbReference>
<dbReference type="InterPro" id="IPR056790">
    <property type="entry name" value="Ribophorin_II_C"/>
</dbReference>
<dbReference type="STRING" id="1664694.A0A0N1HYG5"/>
<dbReference type="AlphaFoldDB" id="A0A0N1HYG5"/>
<dbReference type="UniPathway" id="UPA00378"/>
<dbReference type="VEuPathDB" id="FungiDB:AB675_582"/>
<evidence type="ECO:0000313" key="12">
    <source>
        <dbReference type="Proteomes" id="UP000038010"/>
    </source>
</evidence>
<feature type="chain" id="PRO_5044280414" description="Ribophorin II C-terminal domain-containing protein" evidence="9">
    <location>
        <begin position="23"/>
        <end position="290"/>
    </location>
</feature>
<dbReference type="GeneID" id="28737939"/>
<evidence type="ECO:0000256" key="9">
    <source>
        <dbReference type="SAM" id="SignalP"/>
    </source>
</evidence>
<name>A0A0N1HYG5_9EURO</name>
<dbReference type="EMBL" id="LFJN01000001">
    <property type="protein sequence ID" value="KPI45872.1"/>
    <property type="molecule type" value="Genomic_DNA"/>
</dbReference>
<evidence type="ECO:0000256" key="4">
    <source>
        <dbReference type="ARBA" id="ARBA00022824"/>
    </source>
</evidence>
<keyword evidence="3 9" id="KW-0732">Signal</keyword>
<evidence type="ECO:0000256" key="8">
    <source>
        <dbReference type="SAM" id="Phobius"/>
    </source>
</evidence>
<evidence type="ECO:0000256" key="2">
    <source>
        <dbReference type="ARBA" id="ARBA00022692"/>
    </source>
</evidence>
<evidence type="ECO:0000256" key="7">
    <source>
        <dbReference type="SAM" id="MobiDB-lite"/>
    </source>
</evidence>
<evidence type="ECO:0000256" key="6">
    <source>
        <dbReference type="ARBA" id="ARBA00023136"/>
    </source>
</evidence>
<dbReference type="PANTHER" id="PTHR12640">
    <property type="entry name" value="RIBOPHORIN II"/>
    <property type="match status" value="1"/>
</dbReference>
<dbReference type="RefSeq" id="XP_018005835.1">
    <property type="nucleotide sequence ID" value="XM_018146070.1"/>
</dbReference>
<feature type="transmembrane region" description="Helical" evidence="8">
    <location>
        <begin position="191"/>
        <end position="213"/>
    </location>
</feature>
<feature type="transmembrane region" description="Helical" evidence="8">
    <location>
        <begin position="234"/>
        <end position="254"/>
    </location>
</feature>
<comment type="subcellular location">
    <subcellularLocation>
        <location evidence="1">Endoplasmic reticulum membrane</location>
        <topology evidence="1">Multi-pass membrane protein</topology>
    </subcellularLocation>
</comment>
<dbReference type="Proteomes" id="UP000038010">
    <property type="component" value="Unassembled WGS sequence"/>
</dbReference>
<evidence type="ECO:0000259" key="10">
    <source>
        <dbReference type="Pfam" id="PF25147"/>
    </source>
</evidence>
<dbReference type="PANTHER" id="PTHR12640:SF0">
    <property type="entry name" value="DOLICHYL-DIPHOSPHOOLIGOSACCHARIDE--PROTEIN GLYCOSYLTRANSFERASE SUBUNIT 2"/>
    <property type="match status" value="1"/>
</dbReference>
<evidence type="ECO:0000256" key="5">
    <source>
        <dbReference type="ARBA" id="ARBA00022989"/>
    </source>
</evidence>
<feature type="domain" description="Ribophorin II C-terminal" evidence="10">
    <location>
        <begin position="182"/>
        <end position="285"/>
    </location>
</feature>
<keyword evidence="5 8" id="KW-1133">Transmembrane helix</keyword>
<dbReference type="InterPro" id="IPR008814">
    <property type="entry name" value="Swp1"/>
</dbReference>
<reference evidence="11 12" key="1">
    <citation type="submission" date="2015-06" db="EMBL/GenBank/DDBJ databases">
        <title>Draft genome of the ant-associated black yeast Phialophora attae CBS 131958.</title>
        <authorList>
            <person name="Moreno L.F."/>
            <person name="Stielow B.J."/>
            <person name="de Hoog S."/>
            <person name="Vicente V.A."/>
            <person name="Weiss V.A."/>
            <person name="de Vries M."/>
            <person name="Cruz L.M."/>
            <person name="Souza E.M."/>
        </authorList>
    </citation>
    <scope>NUCLEOTIDE SEQUENCE [LARGE SCALE GENOMIC DNA]</scope>
    <source>
        <strain evidence="11 12">CBS 131958</strain>
    </source>
</reference>
<dbReference type="OrthoDB" id="432292at2759"/>
<feature type="transmembrane region" description="Helical" evidence="8">
    <location>
        <begin position="260"/>
        <end position="279"/>
    </location>
</feature>
<keyword evidence="12" id="KW-1185">Reference proteome</keyword>
<dbReference type="Pfam" id="PF25147">
    <property type="entry name" value="Ribophorin_II_C"/>
    <property type="match status" value="1"/>
</dbReference>
<organism evidence="11 12">
    <name type="scientific">Cyphellophora attinorum</name>
    <dbReference type="NCBI Taxonomy" id="1664694"/>
    <lineage>
        <taxon>Eukaryota</taxon>
        <taxon>Fungi</taxon>
        <taxon>Dikarya</taxon>
        <taxon>Ascomycota</taxon>
        <taxon>Pezizomycotina</taxon>
        <taxon>Eurotiomycetes</taxon>
        <taxon>Chaetothyriomycetidae</taxon>
        <taxon>Chaetothyriales</taxon>
        <taxon>Cyphellophoraceae</taxon>
        <taxon>Cyphellophora</taxon>
    </lineage>
</organism>
<evidence type="ECO:0000313" key="11">
    <source>
        <dbReference type="EMBL" id="KPI45872.1"/>
    </source>
</evidence>
<dbReference type="GO" id="GO:0006487">
    <property type="term" value="P:protein N-linked glycosylation"/>
    <property type="evidence" value="ECO:0007669"/>
    <property type="project" value="TreeGrafter"/>
</dbReference>
<evidence type="ECO:0000256" key="1">
    <source>
        <dbReference type="ARBA" id="ARBA00004477"/>
    </source>
</evidence>
<gene>
    <name evidence="11" type="ORF">AB675_582</name>
</gene>
<comment type="caution">
    <text evidence="11">The sequence shown here is derived from an EMBL/GenBank/DDBJ whole genome shotgun (WGS) entry which is preliminary data.</text>
</comment>
<keyword evidence="2 8" id="KW-0812">Transmembrane</keyword>
<protein>
    <recommendedName>
        <fullName evidence="10">Ribophorin II C-terminal domain-containing protein</fullName>
    </recommendedName>
</protein>
<feature type="signal peptide" evidence="9">
    <location>
        <begin position="1"/>
        <end position="22"/>
    </location>
</feature>
<keyword evidence="4" id="KW-0256">Endoplasmic reticulum</keyword>
<proteinExistence type="predicted"/>
<sequence length="290" mass="30902">MRISNALVHAVSLLGVSQAVLGASSWTFSDATVSVQGKGSGVGSGSKENLSPKSPLTKPFVLGASDTLKVVLTTKEGKTSKRPQQASLLLRDPATDLDVTYPLSTKESGKGKIDLSHRDLPLQFLRKDTVLSAYLILASTGDADGYYERAFSVGVKADPTATTGSTEKPLRYGKLPEIHHIFRSDPKSPNFVIVAFFTVAAAATLPVLLGLWLQVGGNLNHLSKALSDAPVSHALFFGSIVGIEGIFFLYYTVWNLFQTLPALAAVGIVAYISGSRALTEVQDRRLAGLR</sequence>
<feature type="region of interest" description="Disordered" evidence="7">
    <location>
        <begin position="37"/>
        <end position="56"/>
    </location>
</feature>
<keyword evidence="6 8" id="KW-0472">Membrane</keyword>